<protein>
    <recommendedName>
        <fullName evidence="9">Aminotransferase class V domain-containing protein</fullName>
    </recommendedName>
</protein>
<evidence type="ECO:0000256" key="3">
    <source>
        <dbReference type="ARBA" id="ARBA00022679"/>
    </source>
</evidence>
<dbReference type="InterPro" id="IPR016454">
    <property type="entry name" value="Cysteine_dSase"/>
</dbReference>
<name>A0ABP0KQV9_9DINO</name>
<evidence type="ECO:0000313" key="10">
    <source>
        <dbReference type="EMBL" id="CAK9029261.1"/>
    </source>
</evidence>
<dbReference type="PANTHER" id="PTHR11601:SF34">
    <property type="entry name" value="CYSTEINE DESULFURASE"/>
    <property type="match status" value="1"/>
</dbReference>
<dbReference type="PIRSF" id="PIRSF005572">
    <property type="entry name" value="NifS"/>
    <property type="match status" value="1"/>
</dbReference>
<keyword evidence="6" id="KW-0408">Iron</keyword>
<dbReference type="EMBL" id="CAXAMN010009580">
    <property type="protein sequence ID" value="CAK9029261.1"/>
    <property type="molecule type" value="Genomic_DNA"/>
</dbReference>
<accession>A0ABP0KQV9</accession>
<dbReference type="Gene3D" id="3.90.1150.10">
    <property type="entry name" value="Aspartate Aminotransferase, domain 1"/>
    <property type="match status" value="2"/>
</dbReference>
<keyword evidence="5" id="KW-0663">Pyridoxal phosphate</keyword>
<dbReference type="SUPFAM" id="SSF53383">
    <property type="entry name" value="PLP-dependent transferases"/>
    <property type="match status" value="2"/>
</dbReference>
<comment type="cofactor">
    <cofactor evidence="1">
        <name>pyridoxal 5'-phosphate</name>
        <dbReference type="ChEBI" id="CHEBI:597326"/>
    </cofactor>
</comment>
<evidence type="ECO:0000256" key="6">
    <source>
        <dbReference type="ARBA" id="ARBA00023004"/>
    </source>
</evidence>
<feature type="region of interest" description="Disordered" evidence="8">
    <location>
        <begin position="252"/>
        <end position="288"/>
    </location>
</feature>
<reference evidence="10 11" key="1">
    <citation type="submission" date="2024-02" db="EMBL/GenBank/DDBJ databases">
        <authorList>
            <person name="Chen Y."/>
            <person name="Shah S."/>
            <person name="Dougan E. K."/>
            <person name="Thang M."/>
            <person name="Chan C."/>
        </authorList>
    </citation>
    <scope>NUCLEOTIDE SEQUENCE [LARGE SCALE GENOMIC DNA]</scope>
</reference>
<feature type="non-terminal residue" evidence="10">
    <location>
        <position position="422"/>
    </location>
</feature>
<dbReference type="InterPro" id="IPR000192">
    <property type="entry name" value="Aminotrans_V_dom"/>
</dbReference>
<dbReference type="InterPro" id="IPR015422">
    <property type="entry name" value="PyrdxlP-dep_Trfase_small"/>
</dbReference>
<organism evidence="10 11">
    <name type="scientific">Durusdinium trenchii</name>
    <dbReference type="NCBI Taxonomy" id="1381693"/>
    <lineage>
        <taxon>Eukaryota</taxon>
        <taxon>Sar</taxon>
        <taxon>Alveolata</taxon>
        <taxon>Dinophyceae</taxon>
        <taxon>Suessiales</taxon>
        <taxon>Symbiodiniaceae</taxon>
        <taxon>Durusdinium</taxon>
    </lineage>
</organism>
<evidence type="ECO:0000256" key="2">
    <source>
        <dbReference type="ARBA" id="ARBA00006490"/>
    </source>
</evidence>
<proteinExistence type="inferred from homology"/>
<feature type="domain" description="Aminotransferase class V" evidence="9">
    <location>
        <begin position="9"/>
        <end position="199"/>
    </location>
</feature>
<evidence type="ECO:0000256" key="1">
    <source>
        <dbReference type="ARBA" id="ARBA00001933"/>
    </source>
</evidence>
<evidence type="ECO:0000313" key="11">
    <source>
        <dbReference type="Proteomes" id="UP001642484"/>
    </source>
</evidence>
<comment type="caution">
    <text evidence="10">The sequence shown here is derived from an EMBL/GenBank/DDBJ whole genome shotgun (WGS) entry which is preliminary data.</text>
</comment>
<keyword evidence="11" id="KW-1185">Reference proteome</keyword>
<dbReference type="Gene3D" id="3.40.640.10">
    <property type="entry name" value="Type I PLP-dependent aspartate aminotransferase-like (Major domain)"/>
    <property type="match status" value="1"/>
</dbReference>
<feature type="compositionally biased region" description="Basic and acidic residues" evidence="8">
    <location>
        <begin position="256"/>
        <end position="288"/>
    </location>
</feature>
<dbReference type="Proteomes" id="UP001642484">
    <property type="component" value="Unassembled WGS sequence"/>
</dbReference>
<sequence>MAPSGKAPIYLDYNGTTPIDPEVCRAMSLMMSQHWGNPSSSHYYGVQAKKAIETARRQCAELIGAEPGEMTFMSNGTETINQALKGLAEMGEAEGRRHFITQASEHVAVLEVCKALERHGCEVTYLPVDAEGLVNPQTLEAAITPRTICVSIMHSNNETGALQPIKEIVQRVRKASNRVYVHCDASQSLGKLPVDVNKLLGFSCDASRREVGCGPVDHGRPQALRAQRSWCLVQAIHRSSFASAPPWCRTGVGAPGEHRECDPHRGPGESVRDRAEGPGEEPEAHARDARQVISATSSRPWLQSMAPRSGQKLVFEGHLMRQNGPLEARLPNTLSASFFKVEANTLLSEAADEVAASAGAACHSDEVHMSHVLEAMGVSKEWAMGTCRFTLGRESTGQEVDQAAKVLAKIALRLMPGGPDEA</sequence>
<evidence type="ECO:0000256" key="5">
    <source>
        <dbReference type="ARBA" id="ARBA00022898"/>
    </source>
</evidence>
<dbReference type="InterPro" id="IPR015421">
    <property type="entry name" value="PyrdxlP-dep_Trfase_major"/>
</dbReference>
<gene>
    <name evidence="10" type="ORF">CCMP2556_LOCUS17421</name>
</gene>
<evidence type="ECO:0000259" key="9">
    <source>
        <dbReference type="Pfam" id="PF00266"/>
    </source>
</evidence>
<keyword evidence="4" id="KW-0479">Metal-binding</keyword>
<evidence type="ECO:0000256" key="4">
    <source>
        <dbReference type="ARBA" id="ARBA00022723"/>
    </source>
</evidence>
<dbReference type="Pfam" id="PF00266">
    <property type="entry name" value="Aminotran_5"/>
    <property type="match status" value="1"/>
</dbReference>
<comment type="similarity">
    <text evidence="2">Belongs to the class-V pyridoxal-phosphate-dependent aminotransferase family. NifS/IscS subfamily.</text>
</comment>
<evidence type="ECO:0000256" key="8">
    <source>
        <dbReference type="SAM" id="MobiDB-lite"/>
    </source>
</evidence>
<evidence type="ECO:0000256" key="7">
    <source>
        <dbReference type="ARBA" id="ARBA00023014"/>
    </source>
</evidence>
<keyword evidence="7" id="KW-0411">Iron-sulfur</keyword>
<keyword evidence="3" id="KW-0808">Transferase</keyword>
<dbReference type="InterPro" id="IPR015424">
    <property type="entry name" value="PyrdxlP-dep_Trfase"/>
</dbReference>
<dbReference type="PANTHER" id="PTHR11601">
    <property type="entry name" value="CYSTEINE DESULFURYLASE FAMILY MEMBER"/>
    <property type="match status" value="1"/>
</dbReference>